<dbReference type="Gene3D" id="2.60.120.430">
    <property type="entry name" value="Galactose-binding lectin"/>
    <property type="match status" value="3"/>
</dbReference>
<feature type="signal peptide" evidence="2">
    <location>
        <begin position="1"/>
        <end position="18"/>
    </location>
</feature>
<dbReference type="SUPFAM" id="SSF49265">
    <property type="entry name" value="Fibronectin type III"/>
    <property type="match status" value="1"/>
</dbReference>
<dbReference type="Gene3D" id="3.40.390.10">
    <property type="entry name" value="Collagenase (Catalytic Domain)"/>
    <property type="match status" value="1"/>
</dbReference>
<dbReference type="Gene3D" id="2.60.40.3440">
    <property type="match status" value="1"/>
</dbReference>
<comment type="caution">
    <text evidence="4">The sequence shown here is derived from an EMBL/GenBank/DDBJ whole genome shotgun (WGS) entry which is preliminary data.</text>
</comment>
<dbReference type="SUPFAM" id="SSF49785">
    <property type="entry name" value="Galactose-binding domain-like"/>
    <property type="match status" value="3"/>
</dbReference>
<keyword evidence="2" id="KW-0732">Signal</keyword>
<dbReference type="InterPro" id="IPR013783">
    <property type="entry name" value="Ig-like_fold"/>
</dbReference>
<proteinExistence type="predicted"/>
<name>A0A934VKQ6_9BACT</name>
<keyword evidence="5" id="KW-1185">Reference proteome</keyword>
<feature type="region of interest" description="Disordered" evidence="1">
    <location>
        <begin position="385"/>
        <end position="404"/>
    </location>
</feature>
<dbReference type="Pfam" id="PF13688">
    <property type="entry name" value="Reprolysin_5"/>
    <property type="match status" value="1"/>
</dbReference>
<dbReference type="PROSITE" id="PS50853">
    <property type="entry name" value="FN3"/>
    <property type="match status" value="1"/>
</dbReference>
<dbReference type="Gene3D" id="2.60.40.10">
    <property type="entry name" value="Immunoglobulins"/>
    <property type="match status" value="1"/>
</dbReference>
<organism evidence="4 5">
    <name type="scientific">Roseibacillus ishigakijimensis</name>
    <dbReference type="NCBI Taxonomy" id="454146"/>
    <lineage>
        <taxon>Bacteria</taxon>
        <taxon>Pseudomonadati</taxon>
        <taxon>Verrucomicrobiota</taxon>
        <taxon>Verrucomicrobiia</taxon>
        <taxon>Verrucomicrobiales</taxon>
        <taxon>Verrucomicrobiaceae</taxon>
        <taxon>Roseibacillus</taxon>
    </lineage>
</organism>
<dbReference type="Proteomes" id="UP000604083">
    <property type="component" value="Unassembled WGS sequence"/>
</dbReference>
<evidence type="ECO:0000256" key="2">
    <source>
        <dbReference type="SAM" id="SignalP"/>
    </source>
</evidence>
<feature type="chain" id="PRO_5038040530" description="Fibronectin type-III domain-containing protein" evidence="2">
    <location>
        <begin position="19"/>
        <end position="1231"/>
    </location>
</feature>
<dbReference type="InterPro" id="IPR036116">
    <property type="entry name" value="FN3_sf"/>
</dbReference>
<evidence type="ECO:0000256" key="1">
    <source>
        <dbReference type="SAM" id="MobiDB-lite"/>
    </source>
</evidence>
<evidence type="ECO:0000313" key="4">
    <source>
        <dbReference type="EMBL" id="MBK1832427.1"/>
    </source>
</evidence>
<sequence>MTVIQQFTLTLGAALAMAGGVGAEASLPCGCSSHPPLVSGPDAVKARVSLDLPDGLPESFTLPLALGGEIYHLHLQKNRVFGANTRFLVSDGAGALTPVDPGPDRSYLGQVGENADYAVSAVLTEEGLIANIIRPGEVTITVSPTGEEGIHELSLDHDQQQACGTEETLPGPIITAEGEELGATPLPITTAFTVFAAKSSGAEEASTATLAPERVMDVLEYEVGVEISSRAFLNNYGGDLSYAQSVAQGIPGNLDSRYLRATGIKHRLGTVIIRTSAANDPLDGQVNNGTHSGGLSAFRDYWNNHPAEVGTTHDLAVYHVRASPSGLAYVNSVGTGSRYALSASNGATSWADGTLVHEFGHSWSLRHTGDAPITQYDEDQYNAGHIPPGSFYESKPRSGSGASSAGGKHLFVSIMHGGGDHNIGRMASDEAQAVYNVKQQKRNHGDLIANPGPIPPFGFRDRAVSFGDPVTIDAVKNDYDCNNDVLDLRLLDTVSQKGGALSLSQGTGPGGRNEVIYTPPPGYNGPDFFSYTVCDATGLTDWGTVYVINQGPVTVNTNTTSFNYDLGPLDSPVLAGWAAIGPETTGDINWTGAAVEARDRGLGDGVNDANRDFVTGSGSATLNHKIGNGVWKITINMGDRTHAHDQMGVRAEGITIGSGVNSAAAEFSYVNGQVEVRDGELNLEIFDQGGSDANWVINRLSLEKVAEIVDGTRYSYNHDLGPAGSVIRPGWTLISPESAGAVYWSGAPVTGLDRGQEGTNEINRDLITGSGAATLHHKLTPGVWGITMNMGDRTVAHDQMGVRAEGELIGSGVNSAAGSFPYVNADVTVTDGELNLEFFDGGGADLNWVVTRLSLIKKSEIVDLSKTRYDYDIGPKDSVVQSGWTPIWPDTTGEISWSGDAIESADRDLGGGVNNINRDFVFGSGTTVLNHKLANGNWAITLNMGDRLNPHDDMVVRAEGVLLEPGLDSEAGAYPYVRGEVAVSDGELNLEFSDGGGSDPNWVVTRMSLEWKGSLGPQAPAVASGSLSGLTQTSVNLSVNVVDDGGETPAVTLYYGQSDGTTVAGDWSTSVFLGSRGEGSTIVPLSGLAPGKTYYYNVAASNSAGTGWGSTASFTTLPGGYSHWSSEHEVTTGPQGDDDGDGVSNLVEYALGLDPQAAEPSPGTLRDGVLSFAKGAEAAANGDLRYTIETSPDLQDPWTTVEASIETDEEISCSLPEGQSRIFARLRVVQQ</sequence>
<dbReference type="GO" id="GO:0008237">
    <property type="term" value="F:metallopeptidase activity"/>
    <property type="evidence" value="ECO:0007669"/>
    <property type="project" value="InterPro"/>
</dbReference>
<accession>A0A934VKQ6</accession>
<dbReference type="InterPro" id="IPR024079">
    <property type="entry name" value="MetalloPept_cat_dom_sf"/>
</dbReference>
<evidence type="ECO:0000313" key="5">
    <source>
        <dbReference type="Proteomes" id="UP000604083"/>
    </source>
</evidence>
<dbReference type="AlphaFoldDB" id="A0A934VKQ6"/>
<dbReference type="SUPFAM" id="SSF55486">
    <property type="entry name" value="Metalloproteases ('zincins'), catalytic domain"/>
    <property type="match status" value="1"/>
</dbReference>
<feature type="domain" description="Fibronectin type-III" evidence="3">
    <location>
        <begin position="1016"/>
        <end position="1119"/>
    </location>
</feature>
<gene>
    <name evidence="4" type="ORF">JIN78_00020</name>
</gene>
<dbReference type="EMBL" id="JAENIO010000001">
    <property type="protein sequence ID" value="MBK1832427.1"/>
    <property type="molecule type" value="Genomic_DNA"/>
</dbReference>
<dbReference type="Pfam" id="PF17963">
    <property type="entry name" value="Big_9"/>
    <property type="match status" value="1"/>
</dbReference>
<dbReference type="InterPro" id="IPR008979">
    <property type="entry name" value="Galactose-bd-like_sf"/>
</dbReference>
<evidence type="ECO:0000259" key="3">
    <source>
        <dbReference type="PROSITE" id="PS50853"/>
    </source>
</evidence>
<dbReference type="InterPro" id="IPR003961">
    <property type="entry name" value="FN3_dom"/>
</dbReference>
<dbReference type="RefSeq" id="WP_200389864.1">
    <property type="nucleotide sequence ID" value="NZ_JAENIO010000001.1"/>
</dbReference>
<reference evidence="4" key="1">
    <citation type="submission" date="2021-01" db="EMBL/GenBank/DDBJ databases">
        <title>Modified the classification status of verrucomicrobia.</title>
        <authorList>
            <person name="Feng X."/>
        </authorList>
    </citation>
    <scope>NUCLEOTIDE SEQUENCE</scope>
    <source>
        <strain evidence="4">KCTC 12986</strain>
    </source>
</reference>
<dbReference type="CDD" id="cd00063">
    <property type="entry name" value="FN3"/>
    <property type="match status" value="1"/>
</dbReference>
<protein>
    <recommendedName>
        <fullName evidence="3">Fibronectin type-III domain-containing protein</fullName>
    </recommendedName>
</protein>